<sequence length="163" mass="17987">MASSLQALSNAIKNATTREKPARNVKDLEEEEDESEKEGNVLTSTGNTKGTFKCRRTENINKGGFKNSGRPKYLERGNGAYAGPHITCLSPTPEILILDKYTTTKSLSVRAEQPISSDDQSPSSVKRTIGYPYKLIALIVHQGNHSSGHYLTFRRIPTSLNTF</sequence>
<feature type="compositionally biased region" description="Polar residues" evidence="1">
    <location>
        <begin position="41"/>
        <end position="50"/>
    </location>
</feature>
<dbReference type="AlphaFoldDB" id="A0A2S4V0D0"/>
<dbReference type="EMBL" id="PKSL01000133">
    <property type="protein sequence ID" value="POW02989.1"/>
    <property type="molecule type" value="Genomic_DNA"/>
</dbReference>
<dbReference type="PROSITE" id="PS00973">
    <property type="entry name" value="USP_2"/>
    <property type="match status" value="1"/>
</dbReference>
<protein>
    <recommendedName>
        <fullName evidence="2">Peptidase C19 ubiquitin carboxyl-terminal hydrolase domain-containing protein</fullName>
    </recommendedName>
</protein>
<dbReference type="InterPro" id="IPR018200">
    <property type="entry name" value="USP_CS"/>
</dbReference>
<dbReference type="InterPro" id="IPR038765">
    <property type="entry name" value="Papain-like_cys_pep_sf"/>
</dbReference>
<feature type="region of interest" description="Disordered" evidence="1">
    <location>
        <begin position="1"/>
        <end position="52"/>
    </location>
</feature>
<dbReference type="Gene3D" id="3.90.70.10">
    <property type="entry name" value="Cysteine proteinases"/>
    <property type="match status" value="1"/>
</dbReference>
<keyword evidence="4" id="KW-1185">Reference proteome</keyword>
<dbReference type="GO" id="GO:0004843">
    <property type="term" value="F:cysteine-type deubiquitinase activity"/>
    <property type="evidence" value="ECO:0007669"/>
    <property type="project" value="InterPro"/>
</dbReference>
<dbReference type="GO" id="GO:0016579">
    <property type="term" value="P:protein deubiquitination"/>
    <property type="evidence" value="ECO:0007669"/>
    <property type="project" value="InterPro"/>
</dbReference>
<evidence type="ECO:0000313" key="4">
    <source>
        <dbReference type="Proteomes" id="UP000239156"/>
    </source>
</evidence>
<reference evidence="3" key="1">
    <citation type="submission" date="2017-12" db="EMBL/GenBank/DDBJ databases">
        <title>Gene loss provides genomic basis for host adaptation in cereal stripe rust fungi.</title>
        <authorList>
            <person name="Xia C."/>
        </authorList>
    </citation>
    <scope>NUCLEOTIDE SEQUENCE [LARGE SCALE GENOMIC DNA]</scope>
    <source>
        <strain evidence="3">93-210</strain>
    </source>
</reference>
<dbReference type="InterPro" id="IPR001394">
    <property type="entry name" value="Peptidase_C19_UCH"/>
</dbReference>
<evidence type="ECO:0000259" key="2">
    <source>
        <dbReference type="Pfam" id="PF00443"/>
    </source>
</evidence>
<dbReference type="VEuPathDB" id="FungiDB:PSHT_08036"/>
<organism evidence="3 4">
    <name type="scientific">Puccinia striiformis</name>
    <dbReference type="NCBI Taxonomy" id="27350"/>
    <lineage>
        <taxon>Eukaryota</taxon>
        <taxon>Fungi</taxon>
        <taxon>Dikarya</taxon>
        <taxon>Basidiomycota</taxon>
        <taxon>Pucciniomycotina</taxon>
        <taxon>Pucciniomycetes</taxon>
        <taxon>Pucciniales</taxon>
        <taxon>Pucciniaceae</taxon>
        <taxon>Puccinia</taxon>
    </lineage>
</organism>
<evidence type="ECO:0000256" key="1">
    <source>
        <dbReference type="SAM" id="MobiDB-lite"/>
    </source>
</evidence>
<feature type="compositionally biased region" description="Polar residues" evidence="1">
    <location>
        <begin position="1"/>
        <end position="15"/>
    </location>
</feature>
<comment type="caution">
    <text evidence="3">The sequence shown here is derived from an EMBL/GenBank/DDBJ whole genome shotgun (WGS) entry which is preliminary data.</text>
</comment>
<dbReference type="Proteomes" id="UP000239156">
    <property type="component" value="Unassembled WGS sequence"/>
</dbReference>
<feature type="compositionally biased region" description="Basic and acidic residues" evidence="1">
    <location>
        <begin position="16"/>
        <end position="27"/>
    </location>
</feature>
<feature type="domain" description="Peptidase C19 ubiquitin carboxyl-terminal hydrolase" evidence="2">
    <location>
        <begin position="43"/>
        <end position="155"/>
    </location>
</feature>
<accession>A0A2S4V0D0</accession>
<proteinExistence type="predicted"/>
<dbReference type="VEuPathDB" id="FungiDB:PSTT_11430"/>
<dbReference type="SUPFAM" id="SSF54001">
    <property type="entry name" value="Cysteine proteinases"/>
    <property type="match status" value="1"/>
</dbReference>
<dbReference type="Pfam" id="PF00443">
    <property type="entry name" value="UCH"/>
    <property type="match status" value="1"/>
</dbReference>
<gene>
    <name evidence="3" type="ORF">PSTT_11430</name>
</gene>
<evidence type="ECO:0000313" key="3">
    <source>
        <dbReference type="EMBL" id="POW02989.1"/>
    </source>
</evidence>
<name>A0A2S4V0D0_9BASI</name>